<evidence type="ECO:0000313" key="2">
    <source>
        <dbReference type="EMBL" id="XDQ64752.1"/>
    </source>
</evidence>
<name>A0AB39S8V3_9ACTN</name>
<feature type="transmembrane region" description="Helical" evidence="1">
    <location>
        <begin position="119"/>
        <end position="141"/>
    </location>
</feature>
<keyword evidence="1" id="KW-0812">Transmembrane</keyword>
<dbReference type="RefSeq" id="WP_369261332.1">
    <property type="nucleotide sequence ID" value="NZ_CP163440.1"/>
</dbReference>
<gene>
    <name evidence="2" type="ORF">AB5J50_30195</name>
</gene>
<feature type="transmembrane region" description="Helical" evidence="1">
    <location>
        <begin position="6"/>
        <end position="27"/>
    </location>
</feature>
<feature type="transmembrane region" description="Helical" evidence="1">
    <location>
        <begin position="39"/>
        <end position="56"/>
    </location>
</feature>
<accession>A0AB39S8V3</accession>
<feature type="transmembrane region" description="Helical" evidence="1">
    <location>
        <begin position="86"/>
        <end position="107"/>
    </location>
</feature>
<dbReference type="EMBL" id="CP163440">
    <property type="protein sequence ID" value="XDQ64752.1"/>
    <property type="molecule type" value="Genomic_DNA"/>
</dbReference>
<feature type="transmembrane region" description="Helical" evidence="1">
    <location>
        <begin position="348"/>
        <end position="368"/>
    </location>
</feature>
<keyword evidence="1" id="KW-0472">Membrane</keyword>
<proteinExistence type="predicted"/>
<protein>
    <submittedName>
        <fullName evidence="2">Uncharacterized protein</fullName>
    </submittedName>
</protein>
<evidence type="ECO:0000256" key="1">
    <source>
        <dbReference type="SAM" id="Phobius"/>
    </source>
</evidence>
<feature type="transmembrane region" description="Helical" evidence="1">
    <location>
        <begin position="321"/>
        <end position="342"/>
    </location>
</feature>
<reference evidence="2" key="1">
    <citation type="submission" date="2024-07" db="EMBL/GenBank/DDBJ databases">
        <authorList>
            <person name="Yu S.T."/>
        </authorList>
    </citation>
    <scope>NUCLEOTIDE SEQUENCE</scope>
    <source>
        <strain evidence="2">R35</strain>
    </source>
</reference>
<sequence length="391" mass="40684">MRRSTPFAQALGGAALLCAAVGMVLGIARYGAGTPRLDALIPLALAAVLAGGWVLAVRVAPPMEVLVAAGALAGVPAALGPIRRDWGYVAGAYLLMWAPYAAARVAYGTDYGKSGSLAASALCALTLLYAVVGSLYGIGLLGRQLGAAQRLLREDAAAGRVHVVRVRNACAVQENYRSPARTGVGKTDISVSRWLELEADGAGAVRPVRLRAMEGVNFKIATGERHLSQAASQLAGHEGWLCWPTRWKEIAATDRRVIVPAAFVTDSGHVVWGCMYEEDWRPWLRGEAAGAGDTEPGLAAVHTTEPGRAAVPAPRPSRVTAAYRGFLLVLLAALLATVPHLLGLVPVLAAAGPAALSGFLTFFGAAILSGSGTDGGPDVWAVREELHPSLR</sequence>
<dbReference type="AlphaFoldDB" id="A0AB39S8V3"/>
<feature type="transmembrane region" description="Helical" evidence="1">
    <location>
        <begin position="62"/>
        <end position="79"/>
    </location>
</feature>
<organism evidence="2">
    <name type="scientific">Streptomyces sp. R35</name>
    <dbReference type="NCBI Taxonomy" id="3238630"/>
    <lineage>
        <taxon>Bacteria</taxon>
        <taxon>Bacillati</taxon>
        <taxon>Actinomycetota</taxon>
        <taxon>Actinomycetes</taxon>
        <taxon>Kitasatosporales</taxon>
        <taxon>Streptomycetaceae</taxon>
        <taxon>Streptomyces</taxon>
    </lineage>
</organism>
<keyword evidence="1" id="KW-1133">Transmembrane helix</keyword>